<dbReference type="InterPro" id="IPR038404">
    <property type="entry name" value="TRAP_DctP_sf"/>
</dbReference>
<dbReference type="GO" id="GO:0015740">
    <property type="term" value="P:C4-dicarboxylate transport"/>
    <property type="evidence" value="ECO:0007669"/>
    <property type="project" value="TreeGrafter"/>
</dbReference>
<dbReference type="OrthoDB" id="8673861at2"/>
<proteinExistence type="inferred from homology"/>
<evidence type="ECO:0000256" key="2">
    <source>
        <dbReference type="ARBA" id="ARBA00022448"/>
    </source>
</evidence>
<reference evidence="6" key="1">
    <citation type="submission" date="2015-07" db="EMBL/GenBank/DDBJ databases">
        <authorList>
            <person name="Rodrigo-Torres Lidia"/>
            <person name="Arahal R.David."/>
        </authorList>
    </citation>
    <scope>NUCLEOTIDE SEQUENCE [LARGE SCALE GENOMIC DNA]</scope>
    <source>
        <strain evidence="6">CECT 5112</strain>
    </source>
</reference>
<dbReference type="NCBIfam" id="TIGR00787">
    <property type="entry name" value="dctP"/>
    <property type="match status" value="1"/>
</dbReference>
<organism evidence="5 6">
    <name type="scientific">Roseibium alexandrii</name>
    <dbReference type="NCBI Taxonomy" id="388408"/>
    <lineage>
        <taxon>Bacteria</taxon>
        <taxon>Pseudomonadati</taxon>
        <taxon>Pseudomonadota</taxon>
        <taxon>Alphaproteobacteria</taxon>
        <taxon>Hyphomicrobiales</taxon>
        <taxon>Stappiaceae</taxon>
        <taxon>Roseibium</taxon>
    </lineage>
</organism>
<dbReference type="InterPro" id="IPR018389">
    <property type="entry name" value="DctP_fam"/>
</dbReference>
<dbReference type="Gene3D" id="3.40.190.170">
    <property type="entry name" value="Bacterial extracellular solute-binding protein, family 7"/>
    <property type="match status" value="1"/>
</dbReference>
<protein>
    <submittedName>
        <fullName evidence="5">C4-dicarboxylate-binding periplasmic protein</fullName>
    </submittedName>
</protein>
<evidence type="ECO:0000313" key="5">
    <source>
        <dbReference type="EMBL" id="CTQ69206.1"/>
    </source>
</evidence>
<dbReference type="Pfam" id="PF03480">
    <property type="entry name" value="DctP"/>
    <property type="match status" value="1"/>
</dbReference>
<sequence length="335" mass="36930">MRKIAGLTAAVLSSFLFSASHAFAACDEDEIVIKFSHVVAAEGHPKGEMASALADRVNAEMNGTACMQVFPSSQLFDDNQVMEALLLGDVQLAAPSLSKFEAYTLKYRVFDLPFVFSNMDAVTAFTEGKKGQELLGAMSDYGYVGLGYIFNGLKQFSANRPLIAPDNAKGLRFRVQPSDVAVAMVEAMGGAAQKLAFKDVFEALQMGVVDGQENTWSNIYTQRFFEVQDGTTETNHQLLAYLAVTSREWLNSLDEDVRNQFMTIFTEVSEDYNARSNAINEDSKQSIIENGGIVRALTLDQRDDWITIMKPVWDMFRDDIGADVIDAAIASNKAR</sequence>
<evidence type="ECO:0000313" key="6">
    <source>
        <dbReference type="Proteomes" id="UP000053235"/>
    </source>
</evidence>
<dbReference type="STRING" id="388408.LAX5112_02022"/>
<dbReference type="PANTHER" id="PTHR33376">
    <property type="match status" value="1"/>
</dbReference>
<dbReference type="PANTHER" id="PTHR33376:SF7">
    <property type="entry name" value="C4-DICARBOXYLATE-BINDING PROTEIN DCTB"/>
    <property type="match status" value="1"/>
</dbReference>
<keyword evidence="6" id="KW-1185">Reference proteome</keyword>
<dbReference type="AlphaFoldDB" id="A0A0M7A456"/>
<feature type="signal peptide" evidence="4">
    <location>
        <begin position="1"/>
        <end position="24"/>
    </location>
</feature>
<evidence type="ECO:0000256" key="4">
    <source>
        <dbReference type="SAM" id="SignalP"/>
    </source>
</evidence>
<feature type="chain" id="PRO_5005809118" evidence="4">
    <location>
        <begin position="25"/>
        <end position="335"/>
    </location>
</feature>
<dbReference type="RefSeq" id="WP_055671904.1">
    <property type="nucleotide sequence ID" value="NZ_CXWD01000007.1"/>
</dbReference>
<evidence type="ECO:0000256" key="1">
    <source>
        <dbReference type="ARBA" id="ARBA00009023"/>
    </source>
</evidence>
<gene>
    <name evidence="5" type="primary">dctP_4</name>
    <name evidence="5" type="ORF">LAX5112_02022</name>
</gene>
<comment type="similarity">
    <text evidence="1">Belongs to the bacterial solute-binding protein 7 family.</text>
</comment>
<name>A0A0M7A456_9HYPH</name>
<dbReference type="InterPro" id="IPR004682">
    <property type="entry name" value="TRAP_DctP"/>
</dbReference>
<dbReference type="Proteomes" id="UP000053235">
    <property type="component" value="Unassembled WGS sequence"/>
</dbReference>
<dbReference type="PIRSF" id="PIRSF006470">
    <property type="entry name" value="DctB"/>
    <property type="match status" value="1"/>
</dbReference>
<dbReference type="GO" id="GO:0055085">
    <property type="term" value="P:transmembrane transport"/>
    <property type="evidence" value="ECO:0007669"/>
    <property type="project" value="InterPro"/>
</dbReference>
<evidence type="ECO:0000256" key="3">
    <source>
        <dbReference type="ARBA" id="ARBA00022729"/>
    </source>
</evidence>
<accession>A0A0M7A456</accession>
<dbReference type="EMBL" id="CXWD01000007">
    <property type="protein sequence ID" value="CTQ69206.1"/>
    <property type="molecule type" value="Genomic_DNA"/>
</dbReference>
<dbReference type="NCBIfam" id="NF037995">
    <property type="entry name" value="TRAP_S1"/>
    <property type="match status" value="1"/>
</dbReference>
<keyword evidence="2" id="KW-0813">Transport</keyword>
<dbReference type="PROSITE" id="PS51257">
    <property type="entry name" value="PROKAR_LIPOPROTEIN"/>
    <property type="match status" value="1"/>
</dbReference>
<keyword evidence="3 4" id="KW-0732">Signal</keyword>
<dbReference type="GO" id="GO:0030288">
    <property type="term" value="C:outer membrane-bounded periplasmic space"/>
    <property type="evidence" value="ECO:0007669"/>
    <property type="project" value="InterPro"/>
</dbReference>